<protein>
    <recommendedName>
        <fullName evidence="3">HK97 gp10 family phage protein</fullName>
    </recommendedName>
</protein>
<evidence type="ECO:0008006" key="3">
    <source>
        <dbReference type="Google" id="ProtNLM"/>
    </source>
</evidence>
<organism evidence="1 2">
    <name type="scientific">Achromobacter spanius</name>
    <dbReference type="NCBI Taxonomy" id="217203"/>
    <lineage>
        <taxon>Bacteria</taxon>
        <taxon>Pseudomonadati</taxon>
        <taxon>Pseudomonadota</taxon>
        <taxon>Betaproteobacteria</taxon>
        <taxon>Burkholderiales</taxon>
        <taxon>Alcaligenaceae</taxon>
        <taxon>Achromobacter</taxon>
    </lineage>
</organism>
<accession>A0ABY8GSH4</accession>
<keyword evidence="2" id="KW-1185">Reference proteome</keyword>
<sequence>MPVKGIERVKRGFRIAVKEIGEGKTERAVYETLSQGSAMAAQMTPIDASNLVNSQYAPQIEVKEGKVSGSVGYTASYAAAVHEASGKLNGKPRADFGRTRAGVGFGGGTGNGNYWDPNAEPEFLTKGFDQIKGAVPAILKRIYGV</sequence>
<evidence type="ECO:0000313" key="2">
    <source>
        <dbReference type="Proteomes" id="UP001214170"/>
    </source>
</evidence>
<gene>
    <name evidence="1" type="ORF">P8T11_25155</name>
</gene>
<dbReference type="RefSeq" id="WP_268079509.1">
    <property type="nucleotide sequence ID" value="NZ_CP106885.1"/>
</dbReference>
<dbReference type="Proteomes" id="UP001214170">
    <property type="component" value="Chromosome"/>
</dbReference>
<name>A0ABY8GSH4_9BURK</name>
<reference evidence="1 2" key="1">
    <citation type="submission" date="2023-03" db="EMBL/GenBank/DDBJ databases">
        <title>Achromobacter spanius LIG8.</title>
        <authorList>
            <person name="Shrestha S."/>
        </authorList>
    </citation>
    <scope>NUCLEOTIDE SEQUENCE [LARGE SCALE GENOMIC DNA]</scope>
    <source>
        <strain evidence="1 2">LIG8</strain>
    </source>
</reference>
<dbReference type="EMBL" id="CP121261">
    <property type="protein sequence ID" value="WFP07561.1"/>
    <property type="molecule type" value="Genomic_DNA"/>
</dbReference>
<evidence type="ECO:0000313" key="1">
    <source>
        <dbReference type="EMBL" id="WFP07561.1"/>
    </source>
</evidence>
<proteinExistence type="predicted"/>